<dbReference type="EC" id="3.2.1.14" evidence="2"/>
<dbReference type="Proteomes" id="UP000236724">
    <property type="component" value="Unassembled WGS sequence"/>
</dbReference>
<proteinExistence type="predicted"/>
<dbReference type="InterPro" id="IPR000601">
    <property type="entry name" value="PKD_dom"/>
</dbReference>
<dbReference type="Pfam" id="PF18911">
    <property type="entry name" value="PKD_4"/>
    <property type="match status" value="2"/>
</dbReference>
<dbReference type="AlphaFoldDB" id="A0A1H6F779"/>
<accession>A0A1H6F779</accession>
<feature type="domain" description="PKD/Chitinase" evidence="1">
    <location>
        <begin position="133"/>
        <end position="217"/>
    </location>
</feature>
<organism evidence="2 3">
    <name type="scientific">Candidatus Venteria ishoeyi</name>
    <dbReference type="NCBI Taxonomy" id="1899563"/>
    <lineage>
        <taxon>Bacteria</taxon>
        <taxon>Pseudomonadati</taxon>
        <taxon>Pseudomonadota</taxon>
        <taxon>Gammaproteobacteria</taxon>
        <taxon>Thiotrichales</taxon>
        <taxon>Thiotrichaceae</taxon>
        <taxon>Venteria</taxon>
    </lineage>
</organism>
<reference evidence="2 3" key="1">
    <citation type="submission" date="2016-10" db="EMBL/GenBank/DDBJ databases">
        <authorList>
            <person name="de Groot N.N."/>
        </authorList>
    </citation>
    <scope>NUCLEOTIDE SEQUENCE [LARGE SCALE GENOMIC DNA]</scope>
    <source>
        <strain evidence="2">MBHS1</strain>
    </source>
</reference>
<dbReference type="SUPFAM" id="SSF49299">
    <property type="entry name" value="PKD domain"/>
    <property type="match status" value="2"/>
</dbReference>
<sequence>MEITFLGIADPAVQTGKLTVISDDSGNSPSISLTSLAAAQTTLNFTQTGTGTVKCQEGTQTPVDCATGQAYSQNAELTLTATPAATTDTIIWTGCDSTSGRTDNICSLETGTATEKNISVEFTSGNQAPVIDGMTITPDTINAGDTLTLKANATDADTGDVLTYVWSISGQEVANGKDASYTTSATAQATTYTIMLTVEDGKGGSTTDSKDVIINSTVIVNQPPVINSSSATPSNVAVGDTMSLQANASDADNDALTYTWSIDGVGEIANGNSASYLIPTDMSAGTYSVILTVSDGKGNAVDSNHTVIVGATGVELYPLSPVFSLSSTGESATSSTPFSGGVSVDGGASYQADNQSLTASQTLTVSGALTPETGDAGKTADILVVGLHVPLDDMTQGDNCNPSLGDYYMLTGNDSNDYTDNYCGWDVKSGEQWDGICNPSPDNQRRVAPAVDSYWTRWSAKLGDLLPLTKVQLTTESMIFDGTHGLPVLYEDMLGNYTGHVCITFGYRLTEKDSNNNPQDNAGKIVFNGEPIRFQVK</sequence>
<dbReference type="SMART" id="SM00089">
    <property type="entry name" value="PKD"/>
    <property type="match status" value="2"/>
</dbReference>
<dbReference type="InterPro" id="IPR013783">
    <property type="entry name" value="Ig-like_fold"/>
</dbReference>
<evidence type="ECO:0000259" key="1">
    <source>
        <dbReference type="SMART" id="SM00089"/>
    </source>
</evidence>
<dbReference type="InterPro" id="IPR022409">
    <property type="entry name" value="PKD/Chitinase_dom"/>
</dbReference>
<feature type="domain" description="PKD/Chitinase" evidence="1">
    <location>
        <begin position="228"/>
        <end position="368"/>
    </location>
</feature>
<dbReference type="EMBL" id="FMSV02000135">
    <property type="protein sequence ID" value="SEH04916.1"/>
    <property type="molecule type" value="Genomic_DNA"/>
</dbReference>
<dbReference type="CDD" id="cd00146">
    <property type="entry name" value="PKD"/>
    <property type="match status" value="1"/>
</dbReference>
<name>A0A1H6F779_9GAMM</name>
<dbReference type="Gene3D" id="2.60.40.10">
    <property type="entry name" value="Immunoglobulins"/>
    <property type="match status" value="2"/>
</dbReference>
<keyword evidence="2" id="KW-0326">Glycosidase</keyword>
<evidence type="ECO:0000313" key="3">
    <source>
        <dbReference type="Proteomes" id="UP000236724"/>
    </source>
</evidence>
<gene>
    <name evidence="2" type="primary">chiA</name>
    <name evidence="2" type="ORF">MBHS_00769</name>
</gene>
<evidence type="ECO:0000313" key="2">
    <source>
        <dbReference type="EMBL" id="SEH04916.1"/>
    </source>
</evidence>
<dbReference type="InterPro" id="IPR035986">
    <property type="entry name" value="PKD_dom_sf"/>
</dbReference>
<protein>
    <submittedName>
        <fullName evidence="2">Chitinase A</fullName>
        <ecNumber evidence="2">3.2.1.14</ecNumber>
    </submittedName>
</protein>
<dbReference type="GO" id="GO:0008843">
    <property type="term" value="F:endochitinase activity"/>
    <property type="evidence" value="ECO:0007669"/>
    <property type="project" value="UniProtKB-EC"/>
</dbReference>
<keyword evidence="2" id="KW-0378">Hydrolase</keyword>
<keyword evidence="3" id="KW-1185">Reference proteome</keyword>